<dbReference type="Gene3D" id="3.90.70.10">
    <property type="entry name" value="Cysteine proteinases"/>
    <property type="match status" value="1"/>
</dbReference>
<dbReference type="PROSITE" id="PS00139">
    <property type="entry name" value="THIOL_PROTEASE_CYS"/>
    <property type="match status" value="1"/>
</dbReference>
<organism evidence="4 5">
    <name type="scientific">Sphaeroforma arctica JP610</name>
    <dbReference type="NCBI Taxonomy" id="667725"/>
    <lineage>
        <taxon>Eukaryota</taxon>
        <taxon>Ichthyosporea</taxon>
        <taxon>Ichthyophonida</taxon>
        <taxon>Sphaeroforma</taxon>
    </lineage>
</organism>
<reference evidence="4 5" key="1">
    <citation type="submission" date="2011-02" db="EMBL/GenBank/DDBJ databases">
        <title>The Genome Sequence of Sphaeroforma arctica JP610.</title>
        <authorList>
            <consortium name="The Broad Institute Genome Sequencing Platform"/>
            <person name="Russ C."/>
            <person name="Cuomo C."/>
            <person name="Young S.K."/>
            <person name="Zeng Q."/>
            <person name="Gargeya S."/>
            <person name="Alvarado L."/>
            <person name="Berlin A."/>
            <person name="Chapman S.B."/>
            <person name="Chen Z."/>
            <person name="Freedman E."/>
            <person name="Gellesch M."/>
            <person name="Goldberg J."/>
            <person name="Griggs A."/>
            <person name="Gujja S."/>
            <person name="Heilman E."/>
            <person name="Heiman D."/>
            <person name="Howarth C."/>
            <person name="Mehta T."/>
            <person name="Neiman D."/>
            <person name="Pearson M."/>
            <person name="Roberts A."/>
            <person name="Saif S."/>
            <person name="Shea T."/>
            <person name="Shenoy N."/>
            <person name="Sisk P."/>
            <person name="Stolte C."/>
            <person name="Sykes S."/>
            <person name="White J."/>
            <person name="Yandava C."/>
            <person name="Burger G."/>
            <person name="Gray M.W."/>
            <person name="Holland P.W.H."/>
            <person name="King N."/>
            <person name="Lang F.B.F."/>
            <person name="Roger A.J."/>
            <person name="Ruiz-Trillo I."/>
            <person name="Haas B."/>
            <person name="Nusbaum C."/>
            <person name="Birren B."/>
        </authorList>
    </citation>
    <scope>NUCLEOTIDE SEQUENCE [LARGE SCALE GENOMIC DNA]</scope>
    <source>
        <strain evidence="4 5">JP610</strain>
    </source>
</reference>
<feature type="region of interest" description="Disordered" evidence="2">
    <location>
        <begin position="26"/>
        <end position="56"/>
    </location>
</feature>
<dbReference type="InterPro" id="IPR039417">
    <property type="entry name" value="Peptidase_C1A_papain-like"/>
</dbReference>
<dbReference type="SMART" id="SM00645">
    <property type="entry name" value="Pept_C1"/>
    <property type="match status" value="1"/>
</dbReference>
<dbReference type="AlphaFoldDB" id="A0A0L0G3L4"/>
<dbReference type="EMBL" id="KQ241815">
    <property type="protein sequence ID" value="KNC83697.1"/>
    <property type="molecule type" value="Genomic_DNA"/>
</dbReference>
<protein>
    <recommendedName>
        <fullName evidence="3">Peptidase C1A papain C-terminal domain-containing protein</fullName>
    </recommendedName>
</protein>
<evidence type="ECO:0000313" key="4">
    <source>
        <dbReference type="EMBL" id="KNC83697.1"/>
    </source>
</evidence>
<dbReference type="PROSITE" id="PS00639">
    <property type="entry name" value="THIOL_PROTEASE_HIS"/>
    <property type="match status" value="1"/>
</dbReference>
<dbReference type="Proteomes" id="UP000054560">
    <property type="component" value="Unassembled WGS sequence"/>
</dbReference>
<evidence type="ECO:0000256" key="1">
    <source>
        <dbReference type="ARBA" id="ARBA00008455"/>
    </source>
</evidence>
<proteinExistence type="inferred from homology"/>
<dbReference type="GeneID" id="25904560"/>
<feature type="domain" description="Peptidase C1A papain C-terminal" evidence="3">
    <location>
        <begin position="259"/>
        <end position="471"/>
    </location>
</feature>
<dbReference type="RefSeq" id="XP_014157599.1">
    <property type="nucleotide sequence ID" value="XM_014302124.1"/>
</dbReference>
<evidence type="ECO:0000313" key="5">
    <source>
        <dbReference type="Proteomes" id="UP000054560"/>
    </source>
</evidence>
<dbReference type="InterPro" id="IPR000169">
    <property type="entry name" value="Pept_cys_AS"/>
</dbReference>
<dbReference type="Pfam" id="PF00112">
    <property type="entry name" value="Peptidase_C1"/>
    <property type="match status" value="1"/>
</dbReference>
<comment type="similarity">
    <text evidence="1">Belongs to the peptidase C1 family.</text>
</comment>
<dbReference type="GO" id="GO:0008234">
    <property type="term" value="F:cysteine-type peptidase activity"/>
    <property type="evidence" value="ECO:0007669"/>
    <property type="project" value="InterPro"/>
</dbReference>
<feature type="compositionally biased region" description="Polar residues" evidence="2">
    <location>
        <begin position="45"/>
        <end position="56"/>
    </location>
</feature>
<gene>
    <name evidence="4" type="ORF">SARC_04056</name>
</gene>
<keyword evidence="5" id="KW-1185">Reference proteome</keyword>
<dbReference type="PANTHER" id="PTHR12411">
    <property type="entry name" value="CYSTEINE PROTEASE FAMILY C1-RELATED"/>
    <property type="match status" value="1"/>
</dbReference>
<dbReference type="InterPro" id="IPR025660">
    <property type="entry name" value="Pept_his_AS"/>
</dbReference>
<dbReference type="GO" id="GO:0006508">
    <property type="term" value="P:proteolysis"/>
    <property type="evidence" value="ECO:0007669"/>
    <property type="project" value="InterPro"/>
</dbReference>
<dbReference type="InterPro" id="IPR038765">
    <property type="entry name" value="Papain-like_cys_pep_sf"/>
</dbReference>
<dbReference type="CDD" id="cd02248">
    <property type="entry name" value="Peptidase_C1A"/>
    <property type="match status" value="1"/>
</dbReference>
<dbReference type="STRING" id="667725.A0A0L0G3L4"/>
<dbReference type="eggNOG" id="KOG1543">
    <property type="taxonomic scope" value="Eukaryota"/>
</dbReference>
<sequence length="472" mass="52402">MFTPDNNMIGCGGPLTLAVAISQIKERRRSPRTGATAPTPPCTPIQRTTPSGDLSNSDANIYAPKYLLNEFKNGHKTVRVYRSMVVKFYKGGADVASCATHEYRMAVLFANHPHIMNARGDIVFNQPRNLTVLRFTNHGFELNDAINRGMTVAQKVANWSDSLPFRNETRNVVSLGHGNFSRAESYTLGINEYADLTDTEFHERFLTGYLSDPRDRGYTSLSNPHHYTHDPPTRNGLVHKMASVDWSTTMSDRADLDELPASVDWSKAMSGIKNQGGCGSCYAFSAIETIEGHYFIKHGKHRFLSEGEIIDCSIPYHNMRCEGGWPTSVFAYVKDHGVCPVAEYPYSIPFQFCQRSGACQKHDRTFITAFHTIDGQSDEDNIVRALQDGPVSIAIAANDALQFYKRGIFSGCDETTRLNHAVVAIGYDEHSFLVQNSWGDSWGDWGIFKLPRHAVAQDVACGLRGAPATVTV</sequence>
<evidence type="ECO:0000256" key="2">
    <source>
        <dbReference type="SAM" id="MobiDB-lite"/>
    </source>
</evidence>
<dbReference type="InterPro" id="IPR013128">
    <property type="entry name" value="Peptidase_C1A"/>
</dbReference>
<accession>A0A0L0G3L4</accession>
<dbReference type="SUPFAM" id="SSF54001">
    <property type="entry name" value="Cysteine proteinases"/>
    <property type="match status" value="1"/>
</dbReference>
<dbReference type="OrthoDB" id="190265at2759"/>
<evidence type="ECO:0000259" key="3">
    <source>
        <dbReference type="SMART" id="SM00645"/>
    </source>
</evidence>
<name>A0A0L0G3L4_9EUKA</name>
<dbReference type="InterPro" id="IPR000668">
    <property type="entry name" value="Peptidase_C1A_C"/>
</dbReference>